<dbReference type="SUPFAM" id="SSF51182">
    <property type="entry name" value="RmlC-like cupins"/>
    <property type="match status" value="1"/>
</dbReference>
<protein>
    <submittedName>
        <fullName evidence="2">Cupin domain-containing protein</fullName>
    </submittedName>
</protein>
<organism evidence="2 3">
    <name type="scientific">Granulicella rosea</name>
    <dbReference type="NCBI Taxonomy" id="474952"/>
    <lineage>
        <taxon>Bacteria</taxon>
        <taxon>Pseudomonadati</taxon>
        <taxon>Acidobacteriota</taxon>
        <taxon>Terriglobia</taxon>
        <taxon>Terriglobales</taxon>
        <taxon>Acidobacteriaceae</taxon>
        <taxon>Granulicella</taxon>
    </lineage>
</organism>
<dbReference type="EMBL" id="FZOU01000002">
    <property type="protein sequence ID" value="SNS81350.1"/>
    <property type="molecule type" value="Genomic_DNA"/>
</dbReference>
<reference evidence="2 3" key="1">
    <citation type="submission" date="2017-06" db="EMBL/GenBank/DDBJ databases">
        <authorList>
            <person name="Kim H.J."/>
            <person name="Triplett B.A."/>
        </authorList>
    </citation>
    <scope>NUCLEOTIDE SEQUENCE [LARGE SCALE GENOMIC DNA]</scope>
    <source>
        <strain evidence="2 3">DSM 18704</strain>
    </source>
</reference>
<dbReference type="AlphaFoldDB" id="A0A239HJ41"/>
<keyword evidence="3" id="KW-1185">Reference proteome</keyword>
<accession>A0A239HJ41</accession>
<dbReference type="InterPro" id="IPR011051">
    <property type="entry name" value="RmlC_Cupin_sf"/>
</dbReference>
<dbReference type="InterPro" id="IPR013096">
    <property type="entry name" value="Cupin_2"/>
</dbReference>
<evidence type="ECO:0000259" key="1">
    <source>
        <dbReference type="Pfam" id="PF07883"/>
    </source>
</evidence>
<dbReference type="Proteomes" id="UP000198356">
    <property type="component" value="Unassembled WGS sequence"/>
</dbReference>
<gene>
    <name evidence="2" type="ORF">SAMN05421770_102424</name>
</gene>
<dbReference type="Pfam" id="PF07883">
    <property type="entry name" value="Cupin_2"/>
    <property type="match status" value="1"/>
</dbReference>
<evidence type="ECO:0000313" key="2">
    <source>
        <dbReference type="EMBL" id="SNS81350.1"/>
    </source>
</evidence>
<proteinExistence type="predicted"/>
<evidence type="ECO:0000313" key="3">
    <source>
        <dbReference type="Proteomes" id="UP000198356"/>
    </source>
</evidence>
<dbReference type="CDD" id="cd02209">
    <property type="entry name" value="cupin_XRE_C"/>
    <property type="match status" value="1"/>
</dbReference>
<dbReference type="InterPro" id="IPR014710">
    <property type="entry name" value="RmlC-like_jellyroll"/>
</dbReference>
<name>A0A239HJ41_9BACT</name>
<dbReference type="Gene3D" id="2.60.120.10">
    <property type="entry name" value="Jelly Rolls"/>
    <property type="match status" value="1"/>
</dbReference>
<sequence>MTALVDGERFTLRPGESIFLPRRIPHQLLNETAEPARYLLLCTPSGFEGFLAAGGSVLPPGTEPRPVSREDIERMRSAAPDFGITILQDWPLDTTQSAIGPE</sequence>
<feature type="domain" description="Cupin type-2" evidence="1">
    <location>
        <begin position="5"/>
        <end position="40"/>
    </location>
</feature>